<organism evidence="1 2">
    <name type="scientific">Seinonella peptonophila</name>
    <dbReference type="NCBI Taxonomy" id="112248"/>
    <lineage>
        <taxon>Bacteria</taxon>
        <taxon>Bacillati</taxon>
        <taxon>Bacillota</taxon>
        <taxon>Bacilli</taxon>
        <taxon>Bacillales</taxon>
        <taxon>Thermoactinomycetaceae</taxon>
        <taxon>Seinonella</taxon>
    </lineage>
</organism>
<reference evidence="1 2" key="1">
    <citation type="submission" date="2016-11" db="EMBL/GenBank/DDBJ databases">
        <authorList>
            <person name="Jaros S."/>
            <person name="Januszkiewicz K."/>
            <person name="Wedrychowicz H."/>
        </authorList>
    </citation>
    <scope>NUCLEOTIDE SEQUENCE [LARGE SCALE GENOMIC DNA]</scope>
    <source>
        <strain evidence="1 2">DSM 44666</strain>
    </source>
</reference>
<dbReference type="RefSeq" id="WP_073154325.1">
    <property type="nucleotide sequence ID" value="NZ_FQVL01000003.1"/>
</dbReference>
<dbReference type="OrthoDB" id="2352882at2"/>
<dbReference type="PROSITE" id="PS51257">
    <property type="entry name" value="PROKAR_LIPOPROTEIN"/>
    <property type="match status" value="1"/>
</dbReference>
<dbReference type="Proteomes" id="UP000184476">
    <property type="component" value="Unassembled WGS sequence"/>
</dbReference>
<protein>
    <recommendedName>
        <fullName evidence="3">Lipoprotein</fullName>
    </recommendedName>
</protein>
<evidence type="ECO:0000313" key="2">
    <source>
        <dbReference type="Proteomes" id="UP000184476"/>
    </source>
</evidence>
<dbReference type="AlphaFoldDB" id="A0A1M4WIQ5"/>
<evidence type="ECO:0000313" key="1">
    <source>
        <dbReference type="EMBL" id="SHE81106.1"/>
    </source>
</evidence>
<sequence length="173" mass="19713">MKKQLQIGWLIILGLLLLFGCSNEKELAADQVDQPTAEQKSASKGKISGNQITYELDDVIVTLPIQWKGKYEVYSGSYIGAEKRTVFRYKDKTSELFSIIQFSMNKEKWDQQYGESLLSYIGTKGGKTYAYSVPTEAESKYYDKQGNVKPEGKEITKMMNDDLPQIIEKIKLK</sequence>
<evidence type="ECO:0008006" key="3">
    <source>
        <dbReference type="Google" id="ProtNLM"/>
    </source>
</evidence>
<proteinExistence type="predicted"/>
<name>A0A1M4WIQ5_9BACL</name>
<accession>A0A1M4WIQ5</accession>
<keyword evidence="2" id="KW-1185">Reference proteome</keyword>
<gene>
    <name evidence="1" type="ORF">SAMN05444392_103240</name>
</gene>
<dbReference type="EMBL" id="FQVL01000003">
    <property type="protein sequence ID" value="SHE81106.1"/>
    <property type="molecule type" value="Genomic_DNA"/>
</dbReference>